<dbReference type="InterPro" id="IPR048912">
    <property type="entry name" value="BetaGal1-like_ABD1"/>
</dbReference>
<gene>
    <name evidence="12" type="ORF">B7463_g9685</name>
</gene>
<keyword evidence="13" id="KW-1185">Reference proteome</keyword>
<evidence type="ECO:0000256" key="6">
    <source>
        <dbReference type="RuleBase" id="RU000675"/>
    </source>
</evidence>
<dbReference type="GO" id="GO:0004560">
    <property type="term" value="F:alpha-L-fucosidase activity"/>
    <property type="evidence" value="ECO:0007669"/>
    <property type="project" value="InterPro"/>
</dbReference>
<dbReference type="InterPro" id="IPR001944">
    <property type="entry name" value="Glycoside_Hdrlase_35"/>
</dbReference>
<dbReference type="STRING" id="5539.A0A3E2GZU5"/>
<dbReference type="Gene3D" id="3.20.20.80">
    <property type="entry name" value="Glycosidases"/>
    <property type="match status" value="2"/>
</dbReference>
<keyword evidence="3" id="KW-0732">Signal</keyword>
<dbReference type="InterPro" id="IPR000933">
    <property type="entry name" value="Glyco_hydro_29"/>
</dbReference>
<dbReference type="Proteomes" id="UP000258309">
    <property type="component" value="Unassembled WGS sequence"/>
</dbReference>
<dbReference type="GO" id="GO:0005975">
    <property type="term" value="P:carbohydrate metabolic process"/>
    <property type="evidence" value="ECO:0007669"/>
    <property type="project" value="InterPro"/>
</dbReference>
<feature type="domain" description="Glycoside hydrolase 35 catalytic" evidence="9">
    <location>
        <begin position="488"/>
        <end position="808"/>
    </location>
</feature>
<dbReference type="GO" id="GO:0004565">
    <property type="term" value="F:beta-galactosidase activity"/>
    <property type="evidence" value="ECO:0007669"/>
    <property type="project" value="UniProtKB-EC"/>
</dbReference>
<feature type="non-terminal residue" evidence="12">
    <location>
        <position position="1077"/>
    </location>
</feature>
<evidence type="ECO:0000313" key="12">
    <source>
        <dbReference type="EMBL" id="RFU26656.1"/>
    </source>
</evidence>
<evidence type="ECO:0000256" key="2">
    <source>
        <dbReference type="ARBA" id="ARBA00009809"/>
    </source>
</evidence>
<feature type="domain" description="Glycoside hydrolase family 29 N-terminal" evidence="8">
    <location>
        <begin position="78"/>
        <end position="362"/>
    </location>
</feature>
<evidence type="ECO:0000256" key="7">
    <source>
        <dbReference type="RuleBase" id="RU003679"/>
    </source>
</evidence>
<dbReference type="PRINTS" id="PR00742">
    <property type="entry name" value="GLHYDRLASE35"/>
</dbReference>
<dbReference type="PROSITE" id="PS01182">
    <property type="entry name" value="GLYCOSYL_HYDROL_F35"/>
    <property type="match status" value="1"/>
</dbReference>
<accession>A0A3E2GZU5</accession>
<dbReference type="Pfam" id="PF01120">
    <property type="entry name" value="Alpha_L_fucos"/>
    <property type="match status" value="1"/>
</dbReference>
<dbReference type="InterPro" id="IPR048913">
    <property type="entry name" value="BetaGal_gal-bd"/>
</dbReference>
<comment type="caution">
    <text evidence="12">The sequence shown here is derived from an EMBL/GenBank/DDBJ whole genome shotgun (WGS) entry which is preliminary data.</text>
</comment>
<evidence type="ECO:0000259" key="11">
    <source>
        <dbReference type="Pfam" id="PF21467"/>
    </source>
</evidence>
<evidence type="ECO:0000259" key="10">
    <source>
        <dbReference type="Pfam" id="PF21317"/>
    </source>
</evidence>
<keyword evidence="5 6" id="KW-0326">Glycosidase</keyword>
<dbReference type="AlphaFoldDB" id="A0A3E2GZU5"/>
<dbReference type="PANTHER" id="PTHR23421">
    <property type="entry name" value="BETA-GALACTOSIDASE RELATED"/>
    <property type="match status" value="1"/>
</dbReference>
<dbReference type="SMART" id="SM00812">
    <property type="entry name" value="Alpha_L_fucos"/>
    <property type="match status" value="1"/>
</dbReference>
<dbReference type="InterPro" id="IPR019801">
    <property type="entry name" value="Glyco_hydro_35_CS"/>
</dbReference>
<evidence type="ECO:0000313" key="13">
    <source>
        <dbReference type="Proteomes" id="UP000258309"/>
    </source>
</evidence>
<feature type="domain" description="Beta-galactosidase 1-like first all-beta" evidence="10">
    <location>
        <begin position="852"/>
        <end position="963"/>
    </location>
</feature>
<name>A0A3E2GZU5_SCYLI</name>
<keyword evidence="4 6" id="KW-0378">Hydrolase</keyword>
<dbReference type="EC" id="3.2.1.23" evidence="6"/>
<evidence type="ECO:0000256" key="5">
    <source>
        <dbReference type="ARBA" id="ARBA00023295"/>
    </source>
</evidence>
<comment type="catalytic activity">
    <reaction evidence="6">
        <text>Hydrolysis of terminal non-reducing beta-D-galactose residues in beta-D-galactosides.</text>
        <dbReference type="EC" id="3.2.1.23"/>
    </reaction>
</comment>
<evidence type="ECO:0000259" key="8">
    <source>
        <dbReference type="Pfam" id="PF01120"/>
    </source>
</evidence>
<dbReference type="SUPFAM" id="SSF51445">
    <property type="entry name" value="(Trans)glycosidases"/>
    <property type="match status" value="2"/>
</dbReference>
<proteinExistence type="inferred from homology"/>
<dbReference type="OrthoDB" id="1657402at2759"/>
<dbReference type="InterPro" id="IPR008979">
    <property type="entry name" value="Galactose-bd-like_sf"/>
</dbReference>
<reference evidence="12 13" key="1">
    <citation type="submission" date="2018-05" db="EMBL/GenBank/DDBJ databases">
        <title>Draft genome sequence of Scytalidium lignicola DSM 105466, a ubiquitous saprotrophic fungus.</title>
        <authorList>
            <person name="Buettner E."/>
            <person name="Gebauer A.M."/>
            <person name="Hofrichter M."/>
            <person name="Liers C."/>
            <person name="Kellner H."/>
        </authorList>
    </citation>
    <scope>NUCLEOTIDE SEQUENCE [LARGE SCALE GENOMIC DNA]</scope>
    <source>
        <strain evidence="12 13">DSM 105466</strain>
    </source>
</reference>
<dbReference type="InterPro" id="IPR017853">
    <property type="entry name" value="GH"/>
</dbReference>
<dbReference type="InterPro" id="IPR031330">
    <property type="entry name" value="Gly_Hdrlase_35_cat"/>
</dbReference>
<comment type="similarity">
    <text evidence="2 7">Belongs to the glycosyl hydrolase 35 family.</text>
</comment>
<feature type="non-terminal residue" evidence="12">
    <location>
        <position position="1"/>
    </location>
</feature>
<dbReference type="EMBL" id="NCSJ02000249">
    <property type="protein sequence ID" value="RFU26656.1"/>
    <property type="molecule type" value="Genomic_DNA"/>
</dbReference>
<organism evidence="12 13">
    <name type="scientific">Scytalidium lignicola</name>
    <name type="common">Hyphomycete</name>
    <dbReference type="NCBI Taxonomy" id="5539"/>
    <lineage>
        <taxon>Eukaryota</taxon>
        <taxon>Fungi</taxon>
        <taxon>Dikarya</taxon>
        <taxon>Ascomycota</taxon>
        <taxon>Pezizomycotina</taxon>
        <taxon>Leotiomycetes</taxon>
        <taxon>Leotiomycetes incertae sedis</taxon>
        <taxon>Scytalidium</taxon>
    </lineage>
</organism>
<sequence length="1077" mass="118320">MKYSLGIVSAYTAIFASATITPKYRLSPIDGSVIALPTQAQLDFQDREMGVIIHFEMGTYLDIDGCNNVPSLVPNLTLFDPVLLNTDQWMDTAASLGAKYATLVAKHNCGFTTWPSKVTFQTRDNTTISYNYTIAQSPVAGDDVVKSFMASARKYDIGPGLYYSTVVNNFLNVQNSAVISTSWAVGQVRISNDTYNEIVDAQLTELWTKYGNLTEIWFDGGYSATQKTNLENMLAEYQPDASIFNGCDVTTGQCLTNNPVRWIGVETGEAPLENWSTGITNDGGNSTSPVFCPAECDTTVQTQDRWFYGVNQPLRSIEELVEVYHRTVGRNCLLELDLPPDRSGLIYATQAARYKQLGDFIKSCYGSPVNAKNTQTTCDGGTCTLKFGYPTSIDRIVLMEDQTNGQVIRSYEVWGKVVDDGVTDGTLDVPWTLLSNGTSIGHKKIDLFQKVVTVTEVLVNTTLTGETTLLTASSAWAHSSSFTYNETNFLLNAKPYQIIGGQMDPQRIPYQYWADRLYKARAMGLNTIFSYIFWDQLQPTPTTWDFSGRNNVAEYFRLAQEAGLHVVLRAGPYVCGEHEWGGFPAWLNEIPGMVVRSSNKAFLAASKKYLSRLAEELRPMLITNGGPIIMAQIENEYGSYGTDHTYTQSLAEIFKEAFGITLYTNDGGVEEDIVGGQLPGILAETDGSPEAGFAARNQYAFASSLGPQLDGEYYITWLGLWASNSTYDTDVGDASAITTVVSDLSWTLANGSSFSIYMFHGGTNWGFQNGADWSNSLTPVITSYDYGAPLTESGSITDVYLALRNMISSFVPKGTIPALPANSTAISVPPIQVSPAVALFDVLPKPFSAPRPTNMENLGQAHGFTLYRYRIKSAVSGILQPGDQPRDRLLIYVNQKRVGVIDSIYVVPHKVKLDLKPGDVLDILVENMGRVNYGPRIPDQKKGIVGDVMVGNTTLIGWNMYTLPMDPPPRAFAGRPTISTDSTSEPVFYQGTFDVSTVGDTFLELQGWTKGVVWVNGVNLGRYWTVGPQQTLYLPGCYLKEKDNKILILALEPTASQGVIQGITSRNWGNNPDPDAP</sequence>
<protein>
    <recommendedName>
        <fullName evidence="6">Beta-galactosidase</fullName>
        <ecNumber evidence="6">3.2.1.23</ecNumber>
    </recommendedName>
</protein>
<evidence type="ECO:0000256" key="4">
    <source>
        <dbReference type="ARBA" id="ARBA00022801"/>
    </source>
</evidence>
<dbReference type="Pfam" id="PF21317">
    <property type="entry name" value="BetaGal_ABD_1"/>
    <property type="match status" value="1"/>
</dbReference>
<dbReference type="Pfam" id="PF21467">
    <property type="entry name" value="BetaGal_gal-bd"/>
    <property type="match status" value="1"/>
</dbReference>
<evidence type="ECO:0000259" key="9">
    <source>
        <dbReference type="Pfam" id="PF01301"/>
    </source>
</evidence>
<dbReference type="InterPro" id="IPR057739">
    <property type="entry name" value="Glyco_hydro_29_N"/>
</dbReference>
<feature type="domain" description="Beta-galactosidase galactose-binding" evidence="11">
    <location>
        <begin position="986"/>
        <end position="1044"/>
    </location>
</feature>
<evidence type="ECO:0000256" key="1">
    <source>
        <dbReference type="ARBA" id="ARBA00007951"/>
    </source>
</evidence>
<dbReference type="Gene3D" id="2.60.120.260">
    <property type="entry name" value="Galactose-binding domain-like"/>
    <property type="match status" value="3"/>
</dbReference>
<evidence type="ECO:0000256" key="3">
    <source>
        <dbReference type="ARBA" id="ARBA00022729"/>
    </source>
</evidence>
<dbReference type="SUPFAM" id="SSF49785">
    <property type="entry name" value="Galactose-binding domain-like"/>
    <property type="match status" value="1"/>
</dbReference>
<dbReference type="Pfam" id="PF01301">
    <property type="entry name" value="Glyco_hydro_35"/>
    <property type="match status" value="1"/>
</dbReference>
<comment type="similarity">
    <text evidence="1">Belongs to the glycosyl hydrolase 29 family.</text>
</comment>